<proteinExistence type="predicted"/>
<feature type="region of interest" description="Disordered" evidence="1">
    <location>
        <begin position="1"/>
        <end position="33"/>
    </location>
</feature>
<dbReference type="AlphaFoldDB" id="A0A8S2ZQ82"/>
<evidence type="ECO:0000313" key="3">
    <source>
        <dbReference type="Proteomes" id="UP000681722"/>
    </source>
</evidence>
<accession>A0A8S2ZQ82</accession>
<sequence length="33" mass="3528">LTTEAADQASSSEELSKGEASKGNLYKLIQEKT</sequence>
<comment type="caution">
    <text evidence="2">The sequence shown here is derived from an EMBL/GenBank/DDBJ whole genome shotgun (WGS) entry which is preliminary data.</text>
</comment>
<evidence type="ECO:0000313" key="2">
    <source>
        <dbReference type="EMBL" id="CAF4653266.1"/>
    </source>
</evidence>
<reference evidence="2" key="1">
    <citation type="submission" date="2021-02" db="EMBL/GenBank/DDBJ databases">
        <authorList>
            <person name="Nowell W R."/>
        </authorList>
    </citation>
    <scope>NUCLEOTIDE SEQUENCE</scope>
</reference>
<evidence type="ECO:0000256" key="1">
    <source>
        <dbReference type="SAM" id="MobiDB-lite"/>
    </source>
</evidence>
<dbReference type="EMBL" id="CAJOBC010143326">
    <property type="protein sequence ID" value="CAF4653266.1"/>
    <property type="molecule type" value="Genomic_DNA"/>
</dbReference>
<organism evidence="2 3">
    <name type="scientific">Didymodactylos carnosus</name>
    <dbReference type="NCBI Taxonomy" id="1234261"/>
    <lineage>
        <taxon>Eukaryota</taxon>
        <taxon>Metazoa</taxon>
        <taxon>Spiralia</taxon>
        <taxon>Gnathifera</taxon>
        <taxon>Rotifera</taxon>
        <taxon>Eurotatoria</taxon>
        <taxon>Bdelloidea</taxon>
        <taxon>Philodinida</taxon>
        <taxon>Philodinidae</taxon>
        <taxon>Didymodactylos</taxon>
    </lineage>
</organism>
<feature type="compositionally biased region" description="Polar residues" evidence="1">
    <location>
        <begin position="1"/>
        <end position="13"/>
    </location>
</feature>
<dbReference type="Proteomes" id="UP000681722">
    <property type="component" value="Unassembled WGS sequence"/>
</dbReference>
<name>A0A8S2ZQ82_9BILA</name>
<feature type="non-terminal residue" evidence="2">
    <location>
        <position position="1"/>
    </location>
</feature>
<gene>
    <name evidence="2" type="ORF">SRO942_LOCUS50466</name>
</gene>
<protein>
    <submittedName>
        <fullName evidence="2">Uncharacterized protein</fullName>
    </submittedName>
</protein>